<feature type="transmembrane region" description="Helical" evidence="1">
    <location>
        <begin position="148"/>
        <end position="168"/>
    </location>
</feature>
<feature type="transmembrane region" description="Helical" evidence="1">
    <location>
        <begin position="392"/>
        <end position="413"/>
    </location>
</feature>
<evidence type="ECO:0000313" key="3">
    <source>
        <dbReference type="Proteomes" id="UP000515856"/>
    </source>
</evidence>
<feature type="transmembrane region" description="Helical" evidence="1">
    <location>
        <begin position="364"/>
        <end position="386"/>
    </location>
</feature>
<proteinExistence type="predicted"/>
<accession>A0A7G9GPY1</accession>
<feature type="transmembrane region" description="Helical" evidence="1">
    <location>
        <begin position="331"/>
        <end position="352"/>
    </location>
</feature>
<keyword evidence="1" id="KW-0472">Membrane</keyword>
<feature type="transmembrane region" description="Helical" evidence="1">
    <location>
        <begin position="12"/>
        <end position="30"/>
    </location>
</feature>
<keyword evidence="1" id="KW-1133">Transmembrane helix</keyword>
<keyword evidence="1" id="KW-0812">Transmembrane</keyword>
<evidence type="ECO:0000313" key="2">
    <source>
        <dbReference type="EMBL" id="QNM12863.1"/>
    </source>
</evidence>
<reference evidence="2 3" key="1">
    <citation type="submission" date="2020-08" db="EMBL/GenBank/DDBJ databases">
        <authorList>
            <person name="Liu C."/>
            <person name="Sun Q."/>
        </authorList>
    </citation>
    <scope>NUCLEOTIDE SEQUENCE [LARGE SCALE GENOMIC DNA]</scope>
    <source>
        <strain evidence="2 3">NSJ-61</strain>
    </source>
</reference>
<feature type="transmembrane region" description="Helical" evidence="1">
    <location>
        <begin position="42"/>
        <end position="64"/>
    </location>
</feature>
<dbReference type="AlphaFoldDB" id="A0A7G9GPY1"/>
<gene>
    <name evidence="2" type="ORF">H9Q80_02610</name>
</gene>
<organism evidence="2 3">
    <name type="scientific">[Eubacterium] hominis</name>
    <dbReference type="NCBI Taxonomy" id="2764325"/>
    <lineage>
        <taxon>Bacteria</taxon>
        <taxon>Bacillati</taxon>
        <taxon>Bacillota</taxon>
        <taxon>Erysipelotrichia</taxon>
        <taxon>Erysipelotrichales</taxon>
        <taxon>Erysipelotrichaceae</taxon>
        <taxon>Amedibacillus</taxon>
    </lineage>
</organism>
<name>A0A7G9GPY1_9FIRM</name>
<dbReference type="Proteomes" id="UP000515856">
    <property type="component" value="Chromosome"/>
</dbReference>
<protein>
    <submittedName>
        <fullName evidence="2">Uncharacterized protein</fullName>
    </submittedName>
</protein>
<dbReference type="EMBL" id="CP060636">
    <property type="protein sequence ID" value="QNM12863.1"/>
    <property type="molecule type" value="Genomic_DNA"/>
</dbReference>
<feature type="transmembrane region" description="Helical" evidence="1">
    <location>
        <begin position="214"/>
        <end position="234"/>
    </location>
</feature>
<keyword evidence="3" id="KW-1185">Reference proteome</keyword>
<feature type="transmembrane region" description="Helical" evidence="1">
    <location>
        <begin position="297"/>
        <end position="319"/>
    </location>
</feature>
<dbReference type="RefSeq" id="WP_117454013.1">
    <property type="nucleotide sequence ID" value="NZ_CP060636.1"/>
</dbReference>
<dbReference type="KEGG" id="ehn:H9Q80_02610"/>
<sequence>MSEHRYILPTKNFDYIFFGLLALVGAVRLISGIHGVDLGIWFFQNIQFIFLPVFICMMLYRVNLYYQNIFIRTRYINENVWKKNYLKECMLMSAFVIFLFYFDIILCCFEATSIFFIVMLLLFVHSVTIFMILAQLNCFLYSKFKNKYVIYFIIIAICLVFSTLLRFIGNYYSVEHCIGNQPYMWYICVAGILMNVLLPFIIQYSSKMKAIQSKLLFVVIGIIIFYLQSALFRGLGGIENIGFPDVFFLSINEIIFPLCIWILGIVLLAGIPLYYMLVNYRSHLLFYAIRITNRSIWFLKVLGKGILYLMVLLCIKYAIDVYFQNANLSFLHFMMESILRMVNLALIAFLGYQMIKDIKFFSYVLIFLMIVIGFSIITNIGSSIILMRTHDMLTLISLGCCTFILIWANCYTLNHWDYY</sequence>
<feature type="transmembrane region" description="Helical" evidence="1">
    <location>
        <begin position="254"/>
        <end position="277"/>
    </location>
</feature>
<feature type="transmembrane region" description="Helical" evidence="1">
    <location>
        <begin position="183"/>
        <end position="202"/>
    </location>
</feature>
<feature type="transmembrane region" description="Helical" evidence="1">
    <location>
        <begin position="114"/>
        <end position="136"/>
    </location>
</feature>
<feature type="transmembrane region" description="Helical" evidence="1">
    <location>
        <begin position="85"/>
        <end position="102"/>
    </location>
</feature>
<evidence type="ECO:0000256" key="1">
    <source>
        <dbReference type="SAM" id="Phobius"/>
    </source>
</evidence>